<proteinExistence type="predicted"/>
<evidence type="ECO:0000313" key="2">
    <source>
        <dbReference type="Proteomes" id="UP000015523"/>
    </source>
</evidence>
<dbReference type="EMBL" id="AUWY01000072">
    <property type="protein sequence ID" value="EQB32353.1"/>
    <property type="molecule type" value="Genomic_DNA"/>
</dbReference>
<name>T0KFY2_9SPHN</name>
<dbReference type="Proteomes" id="UP000015523">
    <property type="component" value="Unassembled WGS sequence"/>
</dbReference>
<reference evidence="1 2" key="1">
    <citation type="journal article" date="2013" name="Genome Announc.">
        <title>Draft Genome Sequence of Sphingobium ummariense Strain RL-3, a Hexachlorocyclohexane-Degrading Bacterium.</title>
        <authorList>
            <person name="Kohli P."/>
            <person name="Dua A."/>
            <person name="Sangwan N."/>
            <person name="Oldach P."/>
            <person name="Khurana J.P."/>
            <person name="Lal R."/>
        </authorList>
    </citation>
    <scope>NUCLEOTIDE SEQUENCE [LARGE SCALE GENOMIC DNA]</scope>
    <source>
        <strain evidence="1 2">RL-3</strain>
    </source>
</reference>
<sequence length="38" mass="4528">MHFALRRDAIEQARDWLGRVAAQWDGTLARLKDFVERE</sequence>
<dbReference type="PATRIC" id="fig|1346791.3.peg.1892"/>
<comment type="caution">
    <text evidence="1">The sequence shown here is derived from an EMBL/GenBank/DDBJ whole genome shotgun (WGS) entry which is preliminary data.</text>
</comment>
<gene>
    <name evidence="1" type="ORF">M529_09845</name>
</gene>
<protein>
    <submittedName>
        <fullName evidence="1">Uncharacterized protein</fullName>
    </submittedName>
</protein>
<organism evidence="1 2">
    <name type="scientific">Sphingobium ummariense RL-3</name>
    <dbReference type="NCBI Taxonomy" id="1346791"/>
    <lineage>
        <taxon>Bacteria</taxon>
        <taxon>Pseudomonadati</taxon>
        <taxon>Pseudomonadota</taxon>
        <taxon>Alphaproteobacteria</taxon>
        <taxon>Sphingomonadales</taxon>
        <taxon>Sphingomonadaceae</taxon>
        <taxon>Sphingobium</taxon>
    </lineage>
</organism>
<evidence type="ECO:0000313" key="1">
    <source>
        <dbReference type="EMBL" id="EQB32353.1"/>
    </source>
</evidence>
<dbReference type="AlphaFoldDB" id="T0KFY2"/>
<dbReference type="STRING" id="1346791.M529_09845"/>
<keyword evidence="2" id="KW-1185">Reference proteome</keyword>
<accession>T0KFY2</accession>